<sequence>MSFDSETFINISPVFILNKQAHLLKTDLSWTCEDSGPFHNKVFRVSVIVNHHNLESSEIYYGVGSSVKEARRMAAERALQTCILFKYNASSSIGALRTGGPFTTPRNADPFIILINSESTSLAPKVQLRQLLNLLGSKVRFVHSMGDANNSLRPIMYRATAEIVGRQYVGNSTTKSGAEQESCLSALMIQKLTNCEPNKFTCICLLDGWKYTENRSISAKKAQNTAAQSMLNNMNKIENKCSTVPFYDKQYDVTSKYVHKQNHKPCKFKLQFNQHRAFDESVHPVCRLECYSIVNNLDKVKYTLLNDQLPSGEHASLAPGRPPFIYQIEFSNMCIQGPEANNKRLAKRLAAELLLTKLGLSSEKSSNVKSVLRSKVIESLDSNTRAIKSVSENLSCGLVPETVSNVHKSLSPVENSDDQSQDTISNEEHHVNFSCTSDILIFDEELADPVLLSKRTSRPLKRKDIQPRTISNGSISRSHSSINLSVNETNNLLQNYSPTSTDLPLINSVSERNRNNLDVFSKTIGYWIDSKKSKPNQRSYARSHSEVDFTEGSHWYRKFDGIYDNTSPDIITDCTRSKSNIRLQLLARVAEYCLQEHAPNNSIRKMNEYHTSQVTSLTDQLVFLCRRLLVPCHFIEYPPKLNTVCKSEKEFNTKYYYEYTVILFVGINPMKENSIINNSINSNGYITVKATDLTRNSARQKAAQNVIKCLTKLI</sequence>
<dbReference type="PROSITE" id="PS50006">
    <property type="entry name" value="FHA_DOMAIN"/>
    <property type="match status" value="1"/>
</dbReference>
<dbReference type="GO" id="GO:0003729">
    <property type="term" value="F:mRNA binding"/>
    <property type="evidence" value="ECO:0007669"/>
    <property type="project" value="TreeGrafter"/>
</dbReference>
<dbReference type="InterPro" id="IPR014720">
    <property type="entry name" value="dsRBD_dom"/>
</dbReference>
<dbReference type="GO" id="GO:0010494">
    <property type="term" value="C:cytoplasmic stress granule"/>
    <property type="evidence" value="ECO:0007669"/>
    <property type="project" value="TreeGrafter"/>
</dbReference>
<dbReference type="PANTHER" id="PTHR46054">
    <property type="entry name" value="MATERNAL EFFECT PROTEIN STAUFEN"/>
    <property type="match status" value="1"/>
</dbReference>
<organism evidence="4 5">
    <name type="scientific">Schistosoma bovis</name>
    <name type="common">Blood fluke</name>
    <dbReference type="NCBI Taxonomy" id="6184"/>
    <lineage>
        <taxon>Eukaryota</taxon>
        <taxon>Metazoa</taxon>
        <taxon>Spiralia</taxon>
        <taxon>Lophotrochozoa</taxon>
        <taxon>Platyhelminthes</taxon>
        <taxon>Trematoda</taxon>
        <taxon>Digenea</taxon>
        <taxon>Strigeidida</taxon>
        <taxon>Schistosomatoidea</taxon>
        <taxon>Schistosomatidae</taxon>
        <taxon>Schistosoma</taxon>
    </lineage>
</organism>
<dbReference type="Gene3D" id="3.30.160.20">
    <property type="match status" value="2"/>
</dbReference>
<gene>
    <name evidence="4" type="ORF">DC041_0004028</name>
</gene>
<evidence type="ECO:0000256" key="1">
    <source>
        <dbReference type="PROSITE-ProRule" id="PRU00266"/>
    </source>
</evidence>
<dbReference type="GO" id="GO:0008298">
    <property type="term" value="P:intracellular mRNA localization"/>
    <property type="evidence" value="ECO:0007669"/>
    <property type="project" value="TreeGrafter"/>
</dbReference>
<proteinExistence type="predicted"/>
<feature type="domain" description="DRBM" evidence="3">
    <location>
        <begin position="12"/>
        <end position="84"/>
    </location>
</feature>
<dbReference type="GO" id="GO:0035418">
    <property type="term" value="P:protein localization to synapse"/>
    <property type="evidence" value="ECO:0007669"/>
    <property type="project" value="TreeGrafter"/>
</dbReference>
<dbReference type="Pfam" id="PF00035">
    <property type="entry name" value="dsrm"/>
    <property type="match status" value="1"/>
</dbReference>
<dbReference type="GO" id="GO:0005886">
    <property type="term" value="C:plasma membrane"/>
    <property type="evidence" value="ECO:0007669"/>
    <property type="project" value="TreeGrafter"/>
</dbReference>
<feature type="domain" description="FHA" evidence="2">
    <location>
        <begin position="450"/>
        <end position="511"/>
    </location>
</feature>
<dbReference type="GO" id="GO:0032839">
    <property type="term" value="C:dendrite cytoplasm"/>
    <property type="evidence" value="ECO:0007669"/>
    <property type="project" value="GOC"/>
</dbReference>
<reference evidence="4 5" key="1">
    <citation type="journal article" date="2019" name="PLoS Pathog.">
        <title>Genome sequence of the bovine parasite Schistosoma bovis Tanzania.</title>
        <authorList>
            <person name="Oey H."/>
            <person name="Zakrzewski M."/>
            <person name="Gobert G."/>
            <person name="Gravermann K."/>
            <person name="Stoye J."/>
            <person name="Jones M."/>
            <person name="Mcmanus D."/>
            <person name="Krause L."/>
        </authorList>
    </citation>
    <scope>NUCLEOTIDE SEQUENCE [LARGE SCALE GENOMIC DNA]</scope>
    <source>
        <strain evidence="4 5">TAN1997</strain>
    </source>
</reference>
<comment type="caution">
    <text evidence="4">The sequence shown here is derived from an EMBL/GenBank/DDBJ whole genome shotgun (WGS) entry which is preliminary data.</text>
</comment>
<name>A0A430QGM2_SCHBO</name>
<dbReference type="STRING" id="6184.A0A430QGM2"/>
<evidence type="ECO:0000313" key="5">
    <source>
        <dbReference type="Proteomes" id="UP000290809"/>
    </source>
</evidence>
<dbReference type="InterPro" id="IPR000253">
    <property type="entry name" value="FHA_dom"/>
</dbReference>
<dbReference type="EMBL" id="QMKO01001754">
    <property type="protein sequence ID" value="RTG86826.1"/>
    <property type="molecule type" value="Genomic_DNA"/>
</dbReference>
<feature type="domain" description="DRBM" evidence="3">
    <location>
        <begin position="283"/>
        <end position="360"/>
    </location>
</feature>
<dbReference type="GO" id="GO:0007281">
    <property type="term" value="P:germ cell development"/>
    <property type="evidence" value="ECO:0007669"/>
    <property type="project" value="TreeGrafter"/>
</dbReference>
<dbReference type="GO" id="GO:0043025">
    <property type="term" value="C:neuronal cell body"/>
    <property type="evidence" value="ECO:0007669"/>
    <property type="project" value="TreeGrafter"/>
</dbReference>
<dbReference type="PROSITE" id="PS50137">
    <property type="entry name" value="DS_RBD"/>
    <property type="match status" value="2"/>
</dbReference>
<dbReference type="Proteomes" id="UP000290809">
    <property type="component" value="Unassembled WGS sequence"/>
</dbReference>
<dbReference type="GO" id="GO:0098964">
    <property type="term" value="P:anterograde dendritic transport of messenger ribonucleoprotein complex"/>
    <property type="evidence" value="ECO:0007669"/>
    <property type="project" value="TreeGrafter"/>
</dbReference>
<accession>A0A430QGM2</accession>
<dbReference type="GO" id="GO:0003725">
    <property type="term" value="F:double-stranded RNA binding"/>
    <property type="evidence" value="ECO:0007669"/>
    <property type="project" value="TreeGrafter"/>
</dbReference>
<dbReference type="InterPro" id="IPR051740">
    <property type="entry name" value="DRBM-containing_protein"/>
</dbReference>
<evidence type="ECO:0000259" key="2">
    <source>
        <dbReference type="PROSITE" id="PS50006"/>
    </source>
</evidence>
<evidence type="ECO:0000259" key="3">
    <source>
        <dbReference type="PROSITE" id="PS50137"/>
    </source>
</evidence>
<keyword evidence="5" id="KW-1185">Reference proteome</keyword>
<dbReference type="CDD" id="cd19857">
    <property type="entry name" value="DSRM_STAU_rpt1"/>
    <property type="match status" value="1"/>
</dbReference>
<dbReference type="SMART" id="SM00358">
    <property type="entry name" value="DSRM"/>
    <property type="match status" value="3"/>
</dbReference>
<dbReference type="SUPFAM" id="SSF54768">
    <property type="entry name" value="dsRNA-binding domain-like"/>
    <property type="match status" value="3"/>
</dbReference>
<evidence type="ECO:0000313" key="4">
    <source>
        <dbReference type="EMBL" id="RTG86826.1"/>
    </source>
</evidence>
<dbReference type="AlphaFoldDB" id="A0A430QGM2"/>
<protein>
    <submittedName>
        <fullName evidence="4">Double-stranded RNA-binding protein Staufen</fullName>
    </submittedName>
</protein>
<keyword evidence="1" id="KW-0694">RNA-binding</keyword>
<dbReference type="PANTHER" id="PTHR46054:SF3">
    <property type="entry name" value="MATERNAL EFFECT PROTEIN STAUFEN"/>
    <property type="match status" value="1"/>
</dbReference>